<dbReference type="PANTHER" id="PTHR30346">
    <property type="entry name" value="TRANSCRIPTIONAL DUAL REGULATOR HCAR-RELATED"/>
    <property type="match status" value="1"/>
</dbReference>
<dbReference type="Gene3D" id="1.10.10.10">
    <property type="entry name" value="Winged helix-like DNA-binding domain superfamily/Winged helix DNA-binding domain"/>
    <property type="match status" value="1"/>
</dbReference>
<feature type="domain" description="HTH lysR-type" evidence="5">
    <location>
        <begin position="1"/>
        <end position="58"/>
    </location>
</feature>
<dbReference type="SUPFAM" id="SSF46785">
    <property type="entry name" value="Winged helix' DNA-binding domain"/>
    <property type="match status" value="1"/>
</dbReference>
<accession>A0A840RA48</accession>
<evidence type="ECO:0000256" key="2">
    <source>
        <dbReference type="ARBA" id="ARBA00023015"/>
    </source>
</evidence>
<sequence length="296" mass="32607">MELRQLRYFVTLAEHLHFARAAEALDLAPSALSMQLQTLERQLGVRLVARTKRSVALTAAGQLFLAEARNTLEQASRTEQIARRAGRGEVGTLQMGYVISAACAGVVQGILSAYRKQFPDVRITLQELESPLQIQLLYQGKLDACIVRTVAGDPDLFDRVELLQDHLMIALPHDHLLACSPAVQARDLINETFITPQFQREFGFARHLLTIGQQAGFTPHVGLHTRDFMTALTLVASGFGVAAVPASLAHLQIPGVVYLPLADAHETSALTMVFRRNEHSPLVMHLRRIAQALVQA</sequence>
<evidence type="ECO:0000259" key="5">
    <source>
        <dbReference type="PROSITE" id="PS50931"/>
    </source>
</evidence>
<dbReference type="InterPro" id="IPR005119">
    <property type="entry name" value="LysR_subst-bd"/>
</dbReference>
<dbReference type="InterPro" id="IPR000847">
    <property type="entry name" value="LysR_HTH_N"/>
</dbReference>
<dbReference type="PROSITE" id="PS50931">
    <property type="entry name" value="HTH_LYSR"/>
    <property type="match status" value="1"/>
</dbReference>
<dbReference type="PRINTS" id="PR00039">
    <property type="entry name" value="HTHLYSR"/>
</dbReference>
<dbReference type="InterPro" id="IPR036390">
    <property type="entry name" value="WH_DNA-bd_sf"/>
</dbReference>
<evidence type="ECO:0000256" key="3">
    <source>
        <dbReference type="ARBA" id="ARBA00023125"/>
    </source>
</evidence>
<keyword evidence="4" id="KW-0804">Transcription</keyword>
<evidence type="ECO:0000256" key="1">
    <source>
        <dbReference type="ARBA" id="ARBA00009437"/>
    </source>
</evidence>
<proteinExistence type="inferred from homology"/>
<dbReference type="Gene3D" id="3.40.190.10">
    <property type="entry name" value="Periplasmic binding protein-like II"/>
    <property type="match status" value="2"/>
</dbReference>
<keyword evidence="3 6" id="KW-0238">DNA-binding</keyword>
<evidence type="ECO:0000256" key="4">
    <source>
        <dbReference type="ARBA" id="ARBA00023163"/>
    </source>
</evidence>
<dbReference type="GO" id="GO:0032993">
    <property type="term" value="C:protein-DNA complex"/>
    <property type="evidence" value="ECO:0007669"/>
    <property type="project" value="TreeGrafter"/>
</dbReference>
<gene>
    <name evidence="6" type="ORF">HNQ50_000118</name>
</gene>
<organism evidence="6 7">
    <name type="scientific">Silvimonas terrae</name>
    <dbReference type="NCBI Taxonomy" id="300266"/>
    <lineage>
        <taxon>Bacteria</taxon>
        <taxon>Pseudomonadati</taxon>
        <taxon>Pseudomonadota</taxon>
        <taxon>Betaproteobacteria</taxon>
        <taxon>Neisseriales</taxon>
        <taxon>Chitinibacteraceae</taxon>
        <taxon>Silvimonas</taxon>
    </lineage>
</organism>
<keyword evidence="7" id="KW-1185">Reference proteome</keyword>
<keyword evidence="2" id="KW-0805">Transcription regulation</keyword>
<dbReference type="SUPFAM" id="SSF53850">
    <property type="entry name" value="Periplasmic binding protein-like II"/>
    <property type="match status" value="1"/>
</dbReference>
<dbReference type="RefSeq" id="WP_184096493.1">
    <property type="nucleotide sequence ID" value="NZ_JACHHN010000001.1"/>
</dbReference>
<dbReference type="Pfam" id="PF03466">
    <property type="entry name" value="LysR_substrate"/>
    <property type="match status" value="1"/>
</dbReference>
<dbReference type="GO" id="GO:0003677">
    <property type="term" value="F:DNA binding"/>
    <property type="evidence" value="ECO:0007669"/>
    <property type="project" value="UniProtKB-KW"/>
</dbReference>
<dbReference type="FunFam" id="1.10.10.10:FF:000001">
    <property type="entry name" value="LysR family transcriptional regulator"/>
    <property type="match status" value="1"/>
</dbReference>
<dbReference type="InterPro" id="IPR036388">
    <property type="entry name" value="WH-like_DNA-bd_sf"/>
</dbReference>
<protein>
    <submittedName>
        <fullName evidence="6">DNA-binding transcriptional LysR family regulator</fullName>
    </submittedName>
</protein>
<evidence type="ECO:0000313" key="6">
    <source>
        <dbReference type="EMBL" id="MBB5189408.1"/>
    </source>
</evidence>
<dbReference type="GO" id="GO:0003700">
    <property type="term" value="F:DNA-binding transcription factor activity"/>
    <property type="evidence" value="ECO:0007669"/>
    <property type="project" value="InterPro"/>
</dbReference>
<dbReference type="CDD" id="cd08414">
    <property type="entry name" value="PBP2_LTTR_aromatics_like"/>
    <property type="match status" value="1"/>
</dbReference>
<dbReference type="Pfam" id="PF00126">
    <property type="entry name" value="HTH_1"/>
    <property type="match status" value="1"/>
</dbReference>
<reference evidence="6 7" key="1">
    <citation type="submission" date="2020-08" db="EMBL/GenBank/DDBJ databases">
        <title>Genomic Encyclopedia of Type Strains, Phase IV (KMG-IV): sequencing the most valuable type-strain genomes for metagenomic binning, comparative biology and taxonomic classification.</title>
        <authorList>
            <person name="Goeker M."/>
        </authorList>
    </citation>
    <scope>NUCLEOTIDE SEQUENCE [LARGE SCALE GENOMIC DNA]</scope>
    <source>
        <strain evidence="6 7">DSM 18233</strain>
    </source>
</reference>
<evidence type="ECO:0000313" key="7">
    <source>
        <dbReference type="Proteomes" id="UP000543030"/>
    </source>
</evidence>
<name>A0A840RA48_9NEIS</name>
<comment type="caution">
    <text evidence="6">The sequence shown here is derived from an EMBL/GenBank/DDBJ whole genome shotgun (WGS) entry which is preliminary data.</text>
</comment>
<comment type="similarity">
    <text evidence="1">Belongs to the LysR transcriptional regulatory family.</text>
</comment>
<dbReference type="Proteomes" id="UP000543030">
    <property type="component" value="Unassembled WGS sequence"/>
</dbReference>
<dbReference type="PANTHER" id="PTHR30346:SF17">
    <property type="entry name" value="LYSR FAMILY TRANSCRIPTIONAL REGULATOR"/>
    <property type="match status" value="1"/>
</dbReference>
<dbReference type="EMBL" id="JACHHN010000001">
    <property type="protein sequence ID" value="MBB5189408.1"/>
    <property type="molecule type" value="Genomic_DNA"/>
</dbReference>
<dbReference type="AlphaFoldDB" id="A0A840RA48"/>